<dbReference type="RefSeq" id="WP_092285253.1">
    <property type="nucleotide sequence ID" value="NZ_FOPJ01000005.1"/>
</dbReference>
<sequence length="221" mass="23189">MSYLIRVLLPDVPGSLGQLAEAFGMVDGSIQSVDVVEAFPDGTVMDDIVIALPKGVMADTLITTAQSLDGVLVDSIRPFSGTIDRRGQIQMLAKVSADRRNVTKAMETFTQAIPKSMTSSWGIVLDNSDPIRRVAASTAAPEDDGSTPISIDVDAPRTLRPEIEGWIPESWGLLDSALAATPLTGTSMVLVVGRTGGPDYLPSEVDHLGDLGAIVGGLLSS</sequence>
<accession>A0A1I2SEW0</accession>
<gene>
    <name evidence="2" type="ORF">SAMN05660282_01110</name>
</gene>
<dbReference type="PROSITE" id="PS51671">
    <property type="entry name" value="ACT"/>
    <property type="match status" value="1"/>
</dbReference>
<evidence type="ECO:0000259" key="1">
    <source>
        <dbReference type="PROSITE" id="PS51671"/>
    </source>
</evidence>
<name>A0A1I2SEW0_9CORY</name>
<dbReference type="InterPro" id="IPR045865">
    <property type="entry name" value="ACT-like_dom_sf"/>
</dbReference>
<keyword evidence="3" id="KW-1185">Reference proteome</keyword>
<feature type="domain" description="ACT" evidence="1">
    <location>
        <begin position="4"/>
        <end position="88"/>
    </location>
</feature>
<dbReference type="STRING" id="185761.SAMN05660282_01110"/>
<dbReference type="Proteomes" id="UP000199065">
    <property type="component" value="Unassembled WGS sequence"/>
</dbReference>
<dbReference type="EMBL" id="FOPJ01000005">
    <property type="protein sequence ID" value="SFG51354.1"/>
    <property type="molecule type" value="Genomic_DNA"/>
</dbReference>
<reference evidence="2 3" key="1">
    <citation type="submission" date="2016-10" db="EMBL/GenBank/DDBJ databases">
        <authorList>
            <person name="de Groot N.N."/>
        </authorList>
    </citation>
    <scope>NUCLEOTIDE SEQUENCE [LARGE SCALE GENOMIC DNA]</scope>
    <source>
        <strain>J11</strain>
        <strain evidence="3">PG 39</strain>
    </source>
</reference>
<evidence type="ECO:0000313" key="3">
    <source>
        <dbReference type="Proteomes" id="UP000199065"/>
    </source>
</evidence>
<dbReference type="AlphaFoldDB" id="A0A1I2SEW0"/>
<evidence type="ECO:0000313" key="2">
    <source>
        <dbReference type="EMBL" id="SFG51354.1"/>
    </source>
</evidence>
<dbReference type="OrthoDB" id="5243606at2"/>
<protein>
    <recommendedName>
        <fullName evidence="1">ACT domain-containing protein</fullName>
    </recommendedName>
</protein>
<proteinExistence type="predicted"/>
<dbReference type="InterPro" id="IPR002912">
    <property type="entry name" value="ACT_dom"/>
</dbReference>
<dbReference type="SUPFAM" id="SSF55021">
    <property type="entry name" value="ACT-like"/>
    <property type="match status" value="1"/>
</dbReference>
<organism evidence="2 3">
    <name type="scientific">Corynebacterium spheniscorum</name>
    <dbReference type="NCBI Taxonomy" id="185761"/>
    <lineage>
        <taxon>Bacteria</taxon>
        <taxon>Bacillati</taxon>
        <taxon>Actinomycetota</taxon>
        <taxon>Actinomycetes</taxon>
        <taxon>Mycobacteriales</taxon>
        <taxon>Corynebacteriaceae</taxon>
        <taxon>Corynebacterium</taxon>
    </lineage>
</organism>